<evidence type="ECO:0000313" key="3">
    <source>
        <dbReference type="Proteomes" id="UP000093000"/>
    </source>
</evidence>
<dbReference type="SUPFAM" id="SSF51735">
    <property type="entry name" value="NAD(P)-binding Rossmann-fold domains"/>
    <property type="match status" value="1"/>
</dbReference>
<comment type="similarity">
    <text evidence="1">Belongs to the short-chain dehydrogenases/reductases (SDR) family.</text>
</comment>
<dbReference type="Gene3D" id="3.40.50.720">
    <property type="entry name" value="NAD(P)-binding Rossmann-like Domain"/>
    <property type="match status" value="1"/>
</dbReference>
<dbReference type="Pfam" id="PF00106">
    <property type="entry name" value="adh_short"/>
    <property type="match status" value="1"/>
</dbReference>
<dbReference type="EMBL" id="LUGH01000008">
    <property type="protein sequence ID" value="OBZ91561.1"/>
    <property type="molecule type" value="Genomic_DNA"/>
</dbReference>
<dbReference type="GO" id="GO:0016616">
    <property type="term" value="F:oxidoreductase activity, acting on the CH-OH group of donors, NAD or NADP as acceptor"/>
    <property type="evidence" value="ECO:0007669"/>
    <property type="project" value="TreeGrafter"/>
</dbReference>
<dbReference type="Proteomes" id="UP000093000">
    <property type="component" value="Unassembled WGS sequence"/>
</dbReference>
<dbReference type="PRINTS" id="PR00081">
    <property type="entry name" value="GDHRDH"/>
</dbReference>
<comment type="caution">
    <text evidence="2">The sequence shown here is derived from an EMBL/GenBank/DDBJ whole genome shotgun (WGS) entry which is preliminary data.</text>
</comment>
<dbReference type="PANTHER" id="PTHR45458">
    <property type="entry name" value="SHORT-CHAIN DEHYDROGENASE/REDUCTASE SDR"/>
    <property type="match status" value="1"/>
</dbReference>
<protein>
    <recommendedName>
        <fullName evidence="4">C-factor</fullName>
    </recommendedName>
</protein>
<keyword evidence="3" id="KW-1185">Reference proteome</keyword>
<accession>A0A1C7NR16</accession>
<dbReference type="PRINTS" id="PR00080">
    <property type="entry name" value="SDRFAMILY"/>
</dbReference>
<reference evidence="2 3" key="1">
    <citation type="submission" date="2016-03" db="EMBL/GenBank/DDBJ databases">
        <title>Choanephora cucurbitarum.</title>
        <authorList>
            <person name="Min B."/>
            <person name="Park H."/>
            <person name="Park J.-H."/>
            <person name="Shin H.-D."/>
            <person name="Choi I.-G."/>
        </authorList>
    </citation>
    <scope>NUCLEOTIDE SEQUENCE [LARGE SCALE GENOMIC DNA]</scope>
    <source>
        <strain evidence="2 3">KUS-F28377</strain>
    </source>
</reference>
<dbReference type="AlphaFoldDB" id="A0A1C7NR16"/>
<evidence type="ECO:0008006" key="4">
    <source>
        <dbReference type="Google" id="ProtNLM"/>
    </source>
</evidence>
<dbReference type="InterPro" id="IPR002347">
    <property type="entry name" value="SDR_fam"/>
</dbReference>
<sequence length="240" mass="25998">MSGKALTYLITGSSRGIGLEFVRQLAGSGHKVFASARQPEQSESLKSLINNENVFGVPLDVTDSKSIEEAVFQVSKDAPEGIDVLINNAGIGGQGSRTVFETPEEDFLNKFKTNTLGAANVTNAFLPLLRQAETRKIMNMSTVLASIQSRGPDSKIKSAVAFSVSKTALNMLTRLTASQLAAEDFIVYASHPGWVKTDFGGINATMSPERSVKAQLEVLKNLKLEDNGKFLDFRGKEIPW</sequence>
<proteinExistence type="inferred from homology"/>
<gene>
    <name evidence="2" type="ORF">A0J61_00381</name>
</gene>
<evidence type="ECO:0000256" key="1">
    <source>
        <dbReference type="RuleBase" id="RU000363"/>
    </source>
</evidence>
<dbReference type="OrthoDB" id="9876299at2759"/>
<dbReference type="FunCoup" id="A0A1C7NR16">
    <property type="interactions" value="126"/>
</dbReference>
<dbReference type="InParanoid" id="A0A1C7NR16"/>
<dbReference type="InterPro" id="IPR052184">
    <property type="entry name" value="SDR_enzymes"/>
</dbReference>
<dbReference type="InterPro" id="IPR036291">
    <property type="entry name" value="NAD(P)-bd_dom_sf"/>
</dbReference>
<organism evidence="2 3">
    <name type="scientific">Choanephora cucurbitarum</name>
    <dbReference type="NCBI Taxonomy" id="101091"/>
    <lineage>
        <taxon>Eukaryota</taxon>
        <taxon>Fungi</taxon>
        <taxon>Fungi incertae sedis</taxon>
        <taxon>Mucoromycota</taxon>
        <taxon>Mucoromycotina</taxon>
        <taxon>Mucoromycetes</taxon>
        <taxon>Mucorales</taxon>
        <taxon>Mucorineae</taxon>
        <taxon>Choanephoraceae</taxon>
        <taxon>Choanephoroideae</taxon>
        <taxon>Choanephora</taxon>
    </lineage>
</organism>
<evidence type="ECO:0000313" key="2">
    <source>
        <dbReference type="EMBL" id="OBZ91561.1"/>
    </source>
</evidence>
<dbReference type="CDD" id="cd05325">
    <property type="entry name" value="carb_red_sniffer_like_SDR_c"/>
    <property type="match status" value="1"/>
</dbReference>
<name>A0A1C7NR16_9FUNG</name>
<dbReference type="PANTHER" id="PTHR45458:SF1">
    <property type="entry name" value="SHORT CHAIN DEHYDROGENASE"/>
    <property type="match status" value="1"/>
</dbReference>